<evidence type="ECO:0000256" key="9">
    <source>
        <dbReference type="ARBA" id="ARBA00022989"/>
    </source>
</evidence>
<evidence type="ECO:0000256" key="8">
    <source>
        <dbReference type="ARBA" id="ARBA00022967"/>
    </source>
</evidence>
<evidence type="ECO:0000256" key="12">
    <source>
        <dbReference type="ARBA" id="ARBA00023065"/>
    </source>
</evidence>
<dbReference type="HAMAP" id="MF_00427">
    <property type="entry name" value="NqrC"/>
    <property type="match status" value="1"/>
</dbReference>
<dbReference type="GO" id="GO:0005886">
    <property type="term" value="C:plasma membrane"/>
    <property type="evidence" value="ECO:0007669"/>
    <property type="project" value="UniProtKB-SubCell"/>
</dbReference>
<evidence type="ECO:0000256" key="16">
    <source>
        <dbReference type="HAMAP-Rule" id="MF_00427"/>
    </source>
</evidence>
<evidence type="ECO:0000256" key="3">
    <source>
        <dbReference type="ARBA" id="ARBA00022519"/>
    </source>
</evidence>
<dbReference type="AlphaFoldDB" id="A0A1B1Y8A8"/>
<feature type="transmembrane region" description="Helical" evidence="16">
    <location>
        <begin position="7"/>
        <end position="28"/>
    </location>
</feature>
<keyword evidence="12 16" id="KW-0406">Ion transport</keyword>
<dbReference type="PANTHER" id="PTHR37838">
    <property type="entry name" value="NA(+)-TRANSLOCATING NADH-QUINONE REDUCTASE SUBUNIT C"/>
    <property type="match status" value="1"/>
</dbReference>
<dbReference type="EC" id="7.2.1.1" evidence="16 17"/>
<gene>
    <name evidence="16" type="primary">nqrC</name>
    <name evidence="19" type="ORF">AXE80_12015</name>
</gene>
<dbReference type="OrthoDB" id="9813828at2"/>
<evidence type="ECO:0000256" key="5">
    <source>
        <dbReference type="ARBA" id="ARBA00022630"/>
    </source>
</evidence>
<reference evidence="19 20" key="1">
    <citation type="submission" date="2016-02" db="EMBL/GenBank/DDBJ databases">
        <authorList>
            <person name="Wen L."/>
            <person name="He K."/>
            <person name="Yang H."/>
        </authorList>
    </citation>
    <scope>NUCLEOTIDE SEQUENCE [LARGE SCALE GENOMIC DNA]</scope>
    <source>
        <strain evidence="19 20">CZ1127</strain>
    </source>
</reference>
<comment type="catalytic activity">
    <reaction evidence="16 17">
        <text>a ubiquinone + n Na(+)(in) + NADH + H(+) = a ubiquinol + n Na(+)(out) + NAD(+)</text>
        <dbReference type="Rhea" id="RHEA:47748"/>
        <dbReference type="Rhea" id="RHEA-COMP:9565"/>
        <dbReference type="Rhea" id="RHEA-COMP:9566"/>
        <dbReference type="ChEBI" id="CHEBI:15378"/>
        <dbReference type="ChEBI" id="CHEBI:16389"/>
        <dbReference type="ChEBI" id="CHEBI:17976"/>
        <dbReference type="ChEBI" id="CHEBI:29101"/>
        <dbReference type="ChEBI" id="CHEBI:57540"/>
        <dbReference type="ChEBI" id="CHEBI:57945"/>
        <dbReference type="EC" id="7.2.1.1"/>
    </reaction>
</comment>
<comment type="function">
    <text evidence="16">NQR complex catalyzes the reduction of ubiquinone-1 to ubiquinol by two successive reactions, coupled with the transport of Na(+) ions from the cytoplasm to the periplasm. NqrA to NqrE are probably involved in the second step, the conversion of ubisemiquinone to ubiquinol.</text>
</comment>
<keyword evidence="8 16" id="KW-1278">Translocase</keyword>
<comment type="cofactor">
    <cofactor evidence="16 17">
        <name>FMN</name>
        <dbReference type="ChEBI" id="CHEBI:58210"/>
    </cofactor>
</comment>
<keyword evidence="13 16" id="KW-0830">Ubiquinone</keyword>
<dbReference type="PANTHER" id="PTHR37838:SF1">
    <property type="entry name" value="NA(+)-TRANSLOCATING NADH-QUINONE REDUCTASE SUBUNIT C"/>
    <property type="match status" value="1"/>
</dbReference>
<name>A0A1B1Y8A8_9FLAO</name>
<evidence type="ECO:0000313" key="19">
    <source>
        <dbReference type="EMBL" id="ANW96958.1"/>
    </source>
</evidence>
<keyword evidence="14 16" id="KW-0472">Membrane</keyword>
<accession>A0A1B1Y8A8</accession>
<evidence type="ECO:0000256" key="17">
    <source>
        <dbReference type="PIRNR" id="PIRNR009437"/>
    </source>
</evidence>
<proteinExistence type="inferred from homology"/>
<dbReference type="GO" id="GO:0010181">
    <property type="term" value="F:FMN binding"/>
    <property type="evidence" value="ECO:0007669"/>
    <property type="project" value="UniProtKB-UniRule"/>
</dbReference>
<evidence type="ECO:0000256" key="14">
    <source>
        <dbReference type="ARBA" id="ARBA00023136"/>
    </source>
</evidence>
<organism evidence="19 20">
    <name type="scientific">Wenyingzhuangia fucanilytica</name>
    <dbReference type="NCBI Taxonomy" id="1790137"/>
    <lineage>
        <taxon>Bacteria</taxon>
        <taxon>Pseudomonadati</taxon>
        <taxon>Bacteroidota</taxon>
        <taxon>Flavobacteriia</taxon>
        <taxon>Flavobacteriales</taxon>
        <taxon>Flavobacteriaceae</taxon>
        <taxon>Wenyingzhuangia</taxon>
    </lineage>
</organism>
<evidence type="ECO:0000256" key="4">
    <source>
        <dbReference type="ARBA" id="ARBA00022553"/>
    </source>
</evidence>
<evidence type="ECO:0000256" key="11">
    <source>
        <dbReference type="ARBA" id="ARBA00023053"/>
    </source>
</evidence>
<dbReference type="KEGG" id="wfu:AXE80_12015"/>
<evidence type="ECO:0000256" key="7">
    <source>
        <dbReference type="ARBA" id="ARBA00022692"/>
    </source>
</evidence>
<comment type="similarity">
    <text evidence="16 17">Belongs to the NqrC family.</text>
</comment>
<comment type="subcellular location">
    <subcellularLocation>
        <location evidence="16">Cell membrane</location>
        <topology evidence="16">Single-pass membrane protein</topology>
    </subcellularLocation>
</comment>
<evidence type="ECO:0000256" key="1">
    <source>
        <dbReference type="ARBA" id="ARBA00022448"/>
    </source>
</evidence>
<dbReference type="EMBL" id="CP014224">
    <property type="protein sequence ID" value="ANW96958.1"/>
    <property type="molecule type" value="Genomic_DNA"/>
</dbReference>
<keyword evidence="9 16" id="KW-1133">Transmembrane helix</keyword>
<protein>
    <recommendedName>
        <fullName evidence="16 17">Na(+)-translocating NADH-quinone reductase subunit C</fullName>
        <shortName evidence="16 17">Na(+)-NQR subunit C</shortName>
        <shortName evidence="16 17">Na(+)-translocating NQR subunit C</shortName>
        <ecNumber evidence="16 17">7.2.1.1</ecNumber>
    </recommendedName>
    <alternativeName>
        <fullName evidence="16 17">NQR complex subunit C</fullName>
    </alternativeName>
    <alternativeName>
        <fullName evidence="16 17">NQR-1 subunit C</fullName>
    </alternativeName>
</protein>
<keyword evidence="5 16" id="KW-0285">Flavoprotein</keyword>
<dbReference type="NCBIfam" id="TIGR01938">
    <property type="entry name" value="nqrC"/>
    <property type="match status" value="1"/>
</dbReference>
<dbReference type="PIRSF" id="PIRSF009437">
    <property type="entry name" value="NQR-1_subunit_C"/>
    <property type="match status" value="1"/>
</dbReference>
<dbReference type="STRING" id="1790137.AXE80_12015"/>
<comment type="subunit">
    <text evidence="16 17">Composed of six subunits; NqrA, NqrB, NqrC, NqrD, NqrE and NqrF.</text>
</comment>
<dbReference type="RefSeq" id="WP_068827652.1">
    <property type="nucleotide sequence ID" value="NZ_CP014224.1"/>
</dbReference>
<keyword evidence="10 16" id="KW-0520">NAD</keyword>
<keyword evidence="2 16" id="KW-1003">Cell membrane</keyword>
<dbReference type="Pfam" id="PF04205">
    <property type="entry name" value="FMN_bind"/>
    <property type="match status" value="1"/>
</dbReference>
<evidence type="ECO:0000313" key="20">
    <source>
        <dbReference type="Proteomes" id="UP000092967"/>
    </source>
</evidence>
<evidence type="ECO:0000256" key="13">
    <source>
        <dbReference type="ARBA" id="ARBA00023075"/>
    </source>
</evidence>
<dbReference type="GO" id="GO:0006814">
    <property type="term" value="P:sodium ion transport"/>
    <property type="evidence" value="ECO:0007669"/>
    <property type="project" value="UniProtKB-UniRule"/>
</dbReference>
<evidence type="ECO:0000256" key="6">
    <source>
        <dbReference type="ARBA" id="ARBA00022643"/>
    </source>
</evidence>
<evidence type="ECO:0000259" key="18">
    <source>
        <dbReference type="SMART" id="SM00900"/>
    </source>
</evidence>
<evidence type="ECO:0000256" key="10">
    <source>
        <dbReference type="ARBA" id="ARBA00023027"/>
    </source>
</evidence>
<keyword evidence="4 16" id="KW-0597">Phosphoprotein</keyword>
<sequence>MNKNSNAYTFIFAIIIVTIIAGLLAFTATSLKPLQDTNVKAEKMQNILGTIGITDVSREEAEAEFNKYIKEQLALKSDGSVDASAKAFNIGLKNEVKKDVDQQRYPLYIAEKDGQTFYVVPLYGAGLWDAIWGYIALASDKNTIVGANFDHKGETPGLGAEITTDWFQAQFTGKKILDESNNFVSVTAVKGGAKAGDDHGVDAISGGTITSNGVSDMIDERLSHYLPYFKNN</sequence>
<keyword evidence="15 16" id="KW-0739">Sodium transport</keyword>
<dbReference type="SMART" id="SM00900">
    <property type="entry name" value="FMN_bind"/>
    <property type="match status" value="1"/>
</dbReference>
<keyword evidence="7 16" id="KW-0812">Transmembrane</keyword>
<keyword evidence="11 16" id="KW-0915">Sodium</keyword>
<keyword evidence="6 16" id="KW-0288">FMN</keyword>
<dbReference type="InterPro" id="IPR007329">
    <property type="entry name" value="FMN-bd"/>
</dbReference>
<dbReference type="Proteomes" id="UP000092967">
    <property type="component" value="Chromosome"/>
</dbReference>
<feature type="modified residue" description="FMN phosphoryl threonine" evidence="16">
    <location>
        <position position="208"/>
    </location>
</feature>
<keyword evidence="1 16" id="KW-0813">Transport</keyword>
<keyword evidence="20" id="KW-1185">Reference proteome</keyword>
<evidence type="ECO:0000256" key="2">
    <source>
        <dbReference type="ARBA" id="ARBA00022475"/>
    </source>
</evidence>
<evidence type="ECO:0000256" key="15">
    <source>
        <dbReference type="ARBA" id="ARBA00023201"/>
    </source>
</evidence>
<feature type="domain" description="FMN-binding" evidence="18">
    <location>
        <begin position="126"/>
        <end position="225"/>
    </location>
</feature>
<dbReference type="InterPro" id="IPR010204">
    <property type="entry name" value="NqrC"/>
</dbReference>
<keyword evidence="3" id="KW-0997">Cell inner membrane</keyword>
<dbReference type="GO" id="GO:0016655">
    <property type="term" value="F:oxidoreductase activity, acting on NAD(P)H, quinone or similar compound as acceptor"/>
    <property type="evidence" value="ECO:0007669"/>
    <property type="project" value="UniProtKB-UniRule"/>
</dbReference>
<comment type="caution">
    <text evidence="16">Lacks conserved residue(s) required for the propagation of feature annotation.</text>
</comment>